<dbReference type="InterPro" id="IPR000415">
    <property type="entry name" value="Nitroreductase-like"/>
</dbReference>
<accession>A0A8J3B556</accession>
<dbReference type="EMBL" id="BMQB01000005">
    <property type="protein sequence ID" value="GGJ96290.1"/>
    <property type="molecule type" value="Genomic_DNA"/>
</dbReference>
<sequence length="203" mass="22272">MVRNYDPDRPVPPATVDRLLDLAVRAPSAGFTQGWGFLALAAAPDRAAFWDAASPTDPATRKDPWRDGMGRAPLVVVAFANESAYLDRYAEADKGWTDRDPDRWPVPYWYVDAGFGALLVLLGAVDEGLGACFFGVPRERWPALRAAFGVPDRFDPVGAITVGYPAADRRSPSLRRGHRPRDEVVHHGRWCRESDTPTSGTPG</sequence>
<dbReference type="InterPro" id="IPR029479">
    <property type="entry name" value="Nitroreductase"/>
</dbReference>
<dbReference type="Proteomes" id="UP000649739">
    <property type="component" value="Unassembled WGS sequence"/>
</dbReference>
<dbReference type="PANTHER" id="PTHR23026:SF123">
    <property type="entry name" value="NAD(P)H NITROREDUCTASE RV3131-RELATED"/>
    <property type="match status" value="1"/>
</dbReference>
<comment type="caution">
    <text evidence="2">The sequence shown here is derived from an EMBL/GenBank/DDBJ whole genome shotgun (WGS) entry which is preliminary data.</text>
</comment>
<dbReference type="Gene3D" id="3.40.109.10">
    <property type="entry name" value="NADH Oxidase"/>
    <property type="match status" value="1"/>
</dbReference>
<dbReference type="Pfam" id="PF00881">
    <property type="entry name" value="Nitroreductase"/>
    <property type="match status" value="1"/>
</dbReference>
<dbReference type="SUPFAM" id="SSF55469">
    <property type="entry name" value="FMN-dependent nitroreductase-like"/>
    <property type="match status" value="1"/>
</dbReference>
<dbReference type="InterPro" id="IPR050627">
    <property type="entry name" value="Nitroreductase/BluB"/>
</dbReference>
<name>A0A8J3B556_9ACTN</name>
<evidence type="ECO:0000259" key="1">
    <source>
        <dbReference type="Pfam" id="PF00881"/>
    </source>
</evidence>
<evidence type="ECO:0000313" key="3">
    <source>
        <dbReference type="Proteomes" id="UP000649739"/>
    </source>
</evidence>
<dbReference type="CDD" id="cd02062">
    <property type="entry name" value="Nitro_FMN_reductase"/>
    <property type="match status" value="1"/>
</dbReference>
<dbReference type="GO" id="GO:0016491">
    <property type="term" value="F:oxidoreductase activity"/>
    <property type="evidence" value="ECO:0007669"/>
    <property type="project" value="InterPro"/>
</dbReference>
<feature type="domain" description="Nitroreductase" evidence="1">
    <location>
        <begin position="2"/>
        <end position="164"/>
    </location>
</feature>
<organism evidence="2 3">
    <name type="scientific">Pilimelia anulata</name>
    <dbReference type="NCBI Taxonomy" id="53371"/>
    <lineage>
        <taxon>Bacteria</taxon>
        <taxon>Bacillati</taxon>
        <taxon>Actinomycetota</taxon>
        <taxon>Actinomycetes</taxon>
        <taxon>Micromonosporales</taxon>
        <taxon>Micromonosporaceae</taxon>
        <taxon>Pilimelia</taxon>
    </lineage>
</organism>
<dbReference type="AlphaFoldDB" id="A0A8J3B556"/>
<keyword evidence="3" id="KW-1185">Reference proteome</keyword>
<dbReference type="PANTHER" id="PTHR23026">
    <property type="entry name" value="NADPH NITROREDUCTASE"/>
    <property type="match status" value="1"/>
</dbReference>
<reference evidence="2" key="1">
    <citation type="journal article" date="2014" name="Int. J. Syst. Evol. Microbiol.">
        <title>Complete genome sequence of Corynebacterium casei LMG S-19264T (=DSM 44701T), isolated from a smear-ripened cheese.</title>
        <authorList>
            <consortium name="US DOE Joint Genome Institute (JGI-PGF)"/>
            <person name="Walter F."/>
            <person name="Albersmeier A."/>
            <person name="Kalinowski J."/>
            <person name="Ruckert C."/>
        </authorList>
    </citation>
    <scope>NUCLEOTIDE SEQUENCE</scope>
    <source>
        <strain evidence="2">JCM 3090</strain>
    </source>
</reference>
<evidence type="ECO:0000313" key="2">
    <source>
        <dbReference type="EMBL" id="GGJ96290.1"/>
    </source>
</evidence>
<protein>
    <recommendedName>
        <fullName evidence="1">Nitroreductase domain-containing protein</fullName>
    </recommendedName>
</protein>
<gene>
    <name evidence="2" type="ORF">GCM10010123_27840</name>
</gene>
<reference evidence="2" key="2">
    <citation type="submission" date="2020-09" db="EMBL/GenBank/DDBJ databases">
        <authorList>
            <person name="Sun Q."/>
            <person name="Ohkuma M."/>
        </authorList>
    </citation>
    <scope>NUCLEOTIDE SEQUENCE</scope>
    <source>
        <strain evidence="2">JCM 3090</strain>
    </source>
</reference>
<proteinExistence type="predicted"/>